<sequence length="288" mass="31455">MICSVPLVAQAENHGHKAETPSFRTTQVSDQILLLQGKGGNIALLKGEQGMLMVDDDYKSLSPALTREVAKHGGLEKLTYVVNTHWHGDHTQGNLALGEHAQIVAHDNVRVRLLTKQEIRLFNMVSEPYPEAAVPSLTYDSTLTLHMNGETVKLVHYAGGHTDGDSVVFFTNANVVHTGDHFFNGFFPFVDVDSGGNVLKMAQNIEALLAELDDETKIIPGHGPLATKADMKAFHAMLVGTAAEVQAMKDQGMNLGQIQLKGLSDRWDEWADGFLSSRVWIGIVYASL</sequence>
<dbReference type="SUPFAM" id="SSF56281">
    <property type="entry name" value="Metallo-hydrolase/oxidoreductase"/>
    <property type="match status" value="1"/>
</dbReference>
<keyword evidence="4" id="KW-1185">Reference proteome</keyword>
<comment type="caution">
    <text evidence="3">The sequence shown here is derived from an EMBL/GenBank/DDBJ whole genome shotgun (WGS) entry which is preliminary data.</text>
</comment>
<dbReference type="SMART" id="SM00849">
    <property type="entry name" value="Lactamase_B"/>
    <property type="match status" value="1"/>
</dbReference>
<proteinExistence type="inferred from homology"/>
<feature type="domain" description="Metallo-beta-lactamase" evidence="2">
    <location>
        <begin position="39"/>
        <end position="222"/>
    </location>
</feature>
<dbReference type="PANTHER" id="PTHR42951">
    <property type="entry name" value="METALLO-BETA-LACTAMASE DOMAIN-CONTAINING"/>
    <property type="match status" value="1"/>
</dbReference>
<dbReference type="CDD" id="cd16282">
    <property type="entry name" value="metallo-hydrolase-like_MBL-fold"/>
    <property type="match status" value="1"/>
</dbReference>
<dbReference type="InterPro" id="IPR036866">
    <property type="entry name" value="RibonucZ/Hydroxyglut_hydro"/>
</dbReference>
<evidence type="ECO:0000313" key="4">
    <source>
        <dbReference type="Proteomes" id="UP000640333"/>
    </source>
</evidence>
<dbReference type="Pfam" id="PF00753">
    <property type="entry name" value="Lactamase_B"/>
    <property type="match status" value="1"/>
</dbReference>
<dbReference type="EMBL" id="JADEYS010000022">
    <property type="protein sequence ID" value="MBE9399106.1"/>
    <property type="molecule type" value="Genomic_DNA"/>
</dbReference>
<dbReference type="GO" id="GO:0017001">
    <property type="term" value="P:antibiotic catabolic process"/>
    <property type="evidence" value="ECO:0007669"/>
    <property type="project" value="UniProtKB-ARBA"/>
</dbReference>
<evidence type="ECO:0000313" key="3">
    <source>
        <dbReference type="EMBL" id="MBE9399106.1"/>
    </source>
</evidence>
<reference evidence="3" key="1">
    <citation type="submission" date="2020-10" db="EMBL/GenBank/DDBJ databases">
        <title>Bacterium isolated from coastal waters sediment.</title>
        <authorList>
            <person name="Chen R.-J."/>
            <person name="Lu D.-C."/>
            <person name="Zhu K.-L."/>
            <person name="Du Z.-J."/>
        </authorList>
    </citation>
    <scope>NUCLEOTIDE SEQUENCE</scope>
    <source>
        <strain evidence="3">N1Y112</strain>
    </source>
</reference>
<organism evidence="3 4">
    <name type="scientific">Pontibacterium sinense</name>
    <dbReference type="NCBI Taxonomy" id="2781979"/>
    <lineage>
        <taxon>Bacteria</taxon>
        <taxon>Pseudomonadati</taxon>
        <taxon>Pseudomonadota</taxon>
        <taxon>Gammaproteobacteria</taxon>
        <taxon>Oceanospirillales</taxon>
        <taxon>Oceanospirillaceae</taxon>
        <taxon>Pontibacterium</taxon>
    </lineage>
</organism>
<name>A0A8J7KBG0_9GAMM</name>
<protein>
    <submittedName>
        <fullName evidence="3">MBL fold metallo-hydrolase</fullName>
    </submittedName>
</protein>
<accession>A0A8J7KBG0</accession>
<dbReference type="InterPro" id="IPR001279">
    <property type="entry name" value="Metallo-B-lactamas"/>
</dbReference>
<dbReference type="PANTHER" id="PTHR42951:SF4">
    <property type="entry name" value="ACYL-COENZYME A THIOESTERASE MBLAC2"/>
    <property type="match status" value="1"/>
</dbReference>
<dbReference type="Proteomes" id="UP000640333">
    <property type="component" value="Unassembled WGS sequence"/>
</dbReference>
<evidence type="ECO:0000256" key="1">
    <source>
        <dbReference type="ARBA" id="ARBA00005250"/>
    </source>
</evidence>
<comment type="similarity">
    <text evidence="1">Belongs to the metallo-beta-lactamase superfamily. Class-B beta-lactamase family.</text>
</comment>
<dbReference type="Gene3D" id="3.60.15.10">
    <property type="entry name" value="Ribonuclease Z/Hydroxyacylglutathione hydrolase-like"/>
    <property type="match status" value="1"/>
</dbReference>
<dbReference type="InterPro" id="IPR050855">
    <property type="entry name" value="NDM-1-like"/>
</dbReference>
<gene>
    <name evidence="3" type="ORF">IOQ59_17740</name>
</gene>
<evidence type="ECO:0000259" key="2">
    <source>
        <dbReference type="SMART" id="SM00849"/>
    </source>
</evidence>
<dbReference type="AlphaFoldDB" id="A0A8J7KBG0"/>